<dbReference type="PANTHER" id="PTHR47955">
    <property type="entry name" value="CYTOCHROME P450 FAMILY 71 PROTEIN"/>
    <property type="match status" value="1"/>
</dbReference>
<comment type="caution">
    <text evidence="6">The sequence shown here is derived from an EMBL/GenBank/DDBJ whole genome shotgun (WGS) entry which is preliminary data.</text>
</comment>
<keyword evidence="4" id="KW-0560">Oxidoreductase</keyword>
<evidence type="ECO:0000256" key="3">
    <source>
        <dbReference type="ARBA" id="ARBA00022723"/>
    </source>
</evidence>
<dbReference type="Proteomes" id="UP001180020">
    <property type="component" value="Unassembled WGS sequence"/>
</dbReference>
<dbReference type="InterPro" id="IPR036396">
    <property type="entry name" value="Cyt_P450_sf"/>
</dbReference>
<evidence type="ECO:0000256" key="1">
    <source>
        <dbReference type="ARBA" id="ARBA00010617"/>
    </source>
</evidence>
<evidence type="ECO:0000256" key="4">
    <source>
        <dbReference type="ARBA" id="ARBA00023002"/>
    </source>
</evidence>
<protein>
    <submittedName>
        <fullName evidence="6">Cytochrome P450 71A15</fullName>
    </submittedName>
</protein>
<keyword evidence="7" id="KW-1185">Reference proteome</keyword>
<dbReference type="EMBL" id="JAUJYO010000004">
    <property type="protein sequence ID" value="KAK1319570.1"/>
    <property type="molecule type" value="Genomic_DNA"/>
</dbReference>
<keyword evidence="2" id="KW-0349">Heme</keyword>
<dbReference type="GO" id="GO:0005506">
    <property type="term" value="F:iron ion binding"/>
    <property type="evidence" value="ECO:0007669"/>
    <property type="project" value="InterPro"/>
</dbReference>
<evidence type="ECO:0000256" key="5">
    <source>
        <dbReference type="ARBA" id="ARBA00023004"/>
    </source>
</evidence>
<proteinExistence type="inferred from homology"/>
<dbReference type="GO" id="GO:0016705">
    <property type="term" value="F:oxidoreductase activity, acting on paired donors, with incorporation or reduction of molecular oxygen"/>
    <property type="evidence" value="ECO:0007669"/>
    <property type="project" value="InterPro"/>
</dbReference>
<reference evidence="6" key="1">
    <citation type="journal article" date="2023" name="Nat. Commun.">
        <title>Diploid and tetraploid genomes of Acorus and the evolution of monocots.</title>
        <authorList>
            <person name="Ma L."/>
            <person name="Liu K.W."/>
            <person name="Li Z."/>
            <person name="Hsiao Y.Y."/>
            <person name="Qi Y."/>
            <person name="Fu T."/>
            <person name="Tang G.D."/>
            <person name="Zhang D."/>
            <person name="Sun W.H."/>
            <person name="Liu D.K."/>
            <person name="Li Y."/>
            <person name="Chen G.Z."/>
            <person name="Liu X.D."/>
            <person name="Liao X.Y."/>
            <person name="Jiang Y.T."/>
            <person name="Yu X."/>
            <person name="Hao Y."/>
            <person name="Huang J."/>
            <person name="Zhao X.W."/>
            <person name="Ke S."/>
            <person name="Chen Y.Y."/>
            <person name="Wu W.L."/>
            <person name="Hsu J.L."/>
            <person name="Lin Y.F."/>
            <person name="Huang M.D."/>
            <person name="Li C.Y."/>
            <person name="Huang L."/>
            <person name="Wang Z.W."/>
            <person name="Zhao X."/>
            <person name="Zhong W.Y."/>
            <person name="Peng D.H."/>
            <person name="Ahmad S."/>
            <person name="Lan S."/>
            <person name="Zhang J.S."/>
            <person name="Tsai W.C."/>
            <person name="Van de Peer Y."/>
            <person name="Liu Z.J."/>
        </authorList>
    </citation>
    <scope>NUCLEOTIDE SEQUENCE</scope>
    <source>
        <strain evidence="6">CP</strain>
    </source>
</reference>
<dbReference type="SUPFAM" id="SSF48264">
    <property type="entry name" value="Cytochrome P450"/>
    <property type="match status" value="1"/>
</dbReference>
<sequence length="63" mass="7803">MAEQVMKMKDHIFTNRPKIKIMDKICYGQRNMSFSQYGEYWRQAKKVMRSRFFLEGCHLHQDW</sequence>
<accession>A0AAV9F1J6</accession>
<dbReference type="GO" id="GO:0004497">
    <property type="term" value="F:monooxygenase activity"/>
    <property type="evidence" value="ECO:0007669"/>
    <property type="project" value="InterPro"/>
</dbReference>
<comment type="similarity">
    <text evidence="1">Belongs to the cytochrome P450 family.</text>
</comment>
<dbReference type="Gene3D" id="1.10.630.10">
    <property type="entry name" value="Cytochrome P450"/>
    <property type="match status" value="1"/>
</dbReference>
<evidence type="ECO:0000256" key="2">
    <source>
        <dbReference type="ARBA" id="ARBA00022617"/>
    </source>
</evidence>
<dbReference type="PANTHER" id="PTHR47955:SF8">
    <property type="entry name" value="CYTOCHROME P450 71D11-LIKE"/>
    <property type="match status" value="1"/>
</dbReference>
<gene>
    <name evidence="6" type="primary">CYP71A15</name>
    <name evidence="6" type="ORF">QJS10_CPB04g01441</name>
</gene>
<dbReference type="GO" id="GO:0020037">
    <property type="term" value="F:heme binding"/>
    <property type="evidence" value="ECO:0007669"/>
    <property type="project" value="InterPro"/>
</dbReference>
<organism evidence="6 7">
    <name type="scientific">Acorus calamus</name>
    <name type="common">Sweet flag</name>
    <dbReference type="NCBI Taxonomy" id="4465"/>
    <lineage>
        <taxon>Eukaryota</taxon>
        <taxon>Viridiplantae</taxon>
        <taxon>Streptophyta</taxon>
        <taxon>Embryophyta</taxon>
        <taxon>Tracheophyta</taxon>
        <taxon>Spermatophyta</taxon>
        <taxon>Magnoliopsida</taxon>
        <taxon>Liliopsida</taxon>
        <taxon>Acoraceae</taxon>
        <taxon>Acorus</taxon>
    </lineage>
</organism>
<keyword evidence="3" id="KW-0479">Metal-binding</keyword>
<reference evidence="6" key="2">
    <citation type="submission" date="2023-06" db="EMBL/GenBank/DDBJ databases">
        <authorList>
            <person name="Ma L."/>
            <person name="Liu K.-W."/>
            <person name="Li Z."/>
            <person name="Hsiao Y.-Y."/>
            <person name="Qi Y."/>
            <person name="Fu T."/>
            <person name="Tang G."/>
            <person name="Zhang D."/>
            <person name="Sun W.-H."/>
            <person name="Liu D.-K."/>
            <person name="Li Y."/>
            <person name="Chen G.-Z."/>
            <person name="Liu X.-D."/>
            <person name="Liao X.-Y."/>
            <person name="Jiang Y.-T."/>
            <person name="Yu X."/>
            <person name="Hao Y."/>
            <person name="Huang J."/>
            <person name="Zhao X.-W."/>
            <person name="Ke S."/>
            <person name="Chen Y.-Y."/>
            <person name="Wu W.-L."/>
            <person name="Hsu J.-L."/>
            <person name="Lin Y.-F."/>
            <person name="Huang M.-D."/>
            <person name="Li C.-Y."/>
            <person name="Huang L."/>
            <person name="Wang Z.-W."/>
            <person name="Zhao X."/>
            <person name="Zhong W.-Y."/>
            <person name="Peng D.-H."/>
            <person name="Ahmad S."/>
            <person name="Lan S."/>
            <person name="Zhang J.-S."/>
            <person name="Tsai W.-C."/>
            <person name="Van De Peer Y."/>
            <person name="Liu Z.-J."/>
        </authorList>
    </citation>
    <scope>NUCLEOTIDE SEQUENCE</scope>
    <source>
        <strain evidence="6">CP</strain>
        <tissue evidence="6">Leaves</tissue>
    </source>
</reference>
<name>A0AAV9F1J6_ACOCL</name>
<evidence type="ECO:0000313" key="7">
    <source>
        <dbReference type="Proteomes" id="UP001180020"/>
    </source>
</evidence>
<evidence type="ECO:0000313" key="6">
    <source>
        <dbReference type="EMBL" id="KAK1319570.1"/>
    </source>
</evidence>
<dbReference type="AlphaFoldDB" id="A0AAV9F1J6"/>
<keyword evidence="5" id="KW-0408">Iron</keyword>